<proteinExistence type="predicted"/>
<protein>
    <submittedName>
        <fullName evidence="1">Uncharacterized protein</fullName>
    </submittedName>
</protein>
<dbReference type="AlphaFoldDB" id="A0A835RJG3"/>
<gene>
    <name evidence="1" type="ORF">HPP92_004424</name>
</gene>
<dbReference type="OrthoDB" id="672819at2759"/>
<reference evidence="1 2" key="1">
    <citation type="journal article" date="2020" name="Nat. Food">
        <title>A phased Vanilla planifolia genome enables genetic improvement of flavour and production.</title>
        <authorList>
            <person name="Hasing T."/>
            <person name="Tang H."/>
            <person name="Brym M."/>
            <person name="Khazi F."/>
            <person name="Huang T."/>
            <person name="Chambers A.H."/>
        </authorList>
    </citation>
    <scope>NUCLEOTIDE SEQUENCE [LARGE SCALE GENOMIC DNA]</scope>
    <source>
        <tissue evidence="1">Leaf</tissue>
    </source>
</reference>
<organism evidence="1 2">
    <name type="scientific">Vanilla planifolia</name>
    <name type="common">Vanilla</name>
    <dbReference type="NCBI Taxonomy" id="51239"/>
    <lineage>
        <taxon>Eukaryota</taxon>
        <taxon>Viridiplantae</taxon>
        <taxon>Streptophyta</taxon>
        <taxon>Embryophyta</taxon>
        <taxon>Tracheophyta</taxon>
        <taxon>Spermatophyta</taxon>
        <taxon>Magnoliopsida</taxon>
        <taxon>Liliopsida</taxon>
        <taxon>Asparagales</taxon>
        <taxon>Orchidaceae</taxon>
        <taxon>Vanilloideae</taxon>
        <taxon>Vanilleae</taxon>
        <taxon>Vanilla</taxon>
    </lineage>
</organism>
<accession>A0A835RJG3</accession>
<dbReference type="Proteomes" id="UP000639772">
    <property type="component" value="Unassembled WGS sequence"/>
</dbReference>
<sequence>MIVLRPRIHQMRMAEIIHDSPAIGCNGRGEATPATDLVGDLVGLLQIVLWPTVAMDTASALHLDADFAAHEMHHMSYYITAKQLMSSPYAKDHKVSG</sequence>
<comment type="caution">
    <text evidence="1">The sequence shown here is derived from an EMBL/GenBank/DDBJ whole genome shotgun (WGS) entry which is preliminary data.</text>
</comment>
<dbReference type="EMBL" id="JADCNM010000002">
    <property type="protein sequence ID" value="KAG0493430.1"/>
    <property type="molecule type" value="Genomic_DNA"/>
</dbReference>
<evidence type="ECO:0000313" key="2">
    <source>
        <dbReference type="Proteomes" id="UP000639772"/>
    </source>
</evidence>
<evidence type="ECO:0000313" key="1">
    <source>
        <dbReference type="EMBL" id="KAG0493430.1"/>
    </source>
</evidence>
<name>A0A835RJG3_VANPL</name>